<keyword evidence="1" id="KW-0732">Signal</keyword>
<dbReference type="KEGG" id="ptaw:DW352_10205"/>
<dbReference type="OrthoDB" id="4760806at2"/>
<feature type="signal peptide" evidence="1">
    <location>
        <begin position="1"/>
        <end position="21"/>
    </location>
</feature>
<evidence type="ECO:0000313" key="4">
    <source>
        <dbReference type="Proteomes" id="UP000254889"/>
    </source>
</evidence>
<gene>
    <name evidence="3" type="ORF">DW352_10205</name>
</gene>
<feature type="domain" description="DUF3298" evidence="2">
    <location>
        <begin position="182"/>
        <end position="230"/>
    </location>
</feature>
<keyword evidence="4" id="KW-1185">Reference proteome</keyword>
<evidence type="ECO:0000259" key="2">
    <source>
        <dbReference type="Pfam" id="PF11738"/>
    </source>
</evidence>
<accession>A0A345ZVA2</accession>
<sequence length="259" mass="28425">MKFLNALALIAAMSVGSMARAEDPKPAATLNTKNIEASVIVEDALKAYPGLYDNLLAEGRREMAKWRTEADKDRKEMPDIFSDGRRYTFERSYGERSAIGRYVSVERTDYMNSLGAHPNHGTDIILWDSGAKKRISIRPFFKESADNGPTMQTLAKAIRIALVAEKKARDIPDADKDSGIDNVKPKILSIGAIALAPSTEKDKSSGLIAYFSPYAVGAYVEGSYVVFVPWTVFKSHLSPDGVALFGGERPADDAKKDEQ</sequence>
<feature type="chain" id="PRO_5016683908" evidence="1">
    <location>
        <begin position="22"/>
        <end position="259"/>
    </location>
</feature>
<dbReference type="EMBL" id="CP031417">
    <property type="protein sequence ID" value="AXK80849.1"/>
    <property type="molecule type" value="Genomic_DNA"/>
</dbReference>
<dbReference type="Pfam" id="PF11738">
    <property type="entry name" value="DUF3298"/>
    <property type="match status" value="1"/>
</dbReference>
<organism evidence="3 4">
    <name type="scientific">Pseudolabrys taiwanensis</name>
    <dbReference type="NCBI Taxonomy" id="331696"/>
    <lineage>
        <taxon>Bacteria</taxon>
        <taxon>Pseudomonadati</taxon>
        <taxon>Pseudomonadota</taxon>
        <taxon>Alphaproteobacteria</taxon>
        <taxon>Hyphomicrobiales</taxon>
        <taxon>Xanthobacteraceae</taxon>
        <taxon>Pseudolabrys</taxon>
    </lineage>
</organism>
<protein>
    <submittedName>
        <fullName evidence="3">DUF3298 domain-containing protein</fullName>
    </submittedName>
</protein>
<dbReference type="RefSeq" id="WP_115690893.1">
    <property type="nucleotide sequence ID" value="NZ_CP031417.1"/>
</dbReference>
<evidence type="ECO:0000313" key="3">
    <source>
        <dbReference type="EMBL" id="AXK80849.1"/>
    </source>
</evidence>
<proteinExistence type="predicted"/>
<evidence type="ECO:0000256" key="1">
    <source>
        <dbReference type="SAM" id="SignalP"/>
    </source>
</evidence>
<dbReference type="InterPro" id="IPR037126">
    <property type="entry name" value="PdaC/RsiV-like_sf"/>
</dbReference>
<reference evidence="3 4" key="1">
    <citation type="submission" date="2018-07" db="EMBL/GenBank/DDBJ databases">
        <authorList>
            <person name="Quirk P.G."/>
            <person name="Krulwich T.A."/>
        </authorList>
    </citation>
    <scope>NUCLEOTIDE SEQUENCE [LARGE SCALE GENOMIC DNA]</scope>
    <source>
        <strain evidence="3 4">CC-BB4</strain>
    </source>
</reference>
<dbReference type="Proteomes" id="UP000254889">
    <property type="component" value="Chromosome"/>
</dbReference>
<name>A0A345ZVA2_9HYPH</name>
<dbReference type="InterPro" id="IPR021729">
    <property type="entry name" value="DUF3298"/>
</dbReference>
<dbReference type="Gene3D" id="3.90.640.20">
    <property type="entry name" value="Heat-shock cognate protein, ATPase"/>
    <property type="match status" value="1"/>
</dbReference>
<dbReference type="AlphaFoldDB" id="A0A345ZVA2"/>